<reference evidence="1" key="1">
    <citation type="submission" date="2022-11" db="EMBL/GenBank/DDBJ databases">
        <title>Centuries of genome instability and evolution in soft-shell clam transmissible cancer (bioRxiv).</title>
        <authorList>
            <person name="Hart S.F.M."/>
            <person name="Yonemitsu M.A."/>
            <person name="Giersch R.M."/>
            <person name="Beal B.F."/>
            <person name="Arriagada G."/>
            <person name="Davis B.W."/>
            <person name="Ostrander E.A."/>
            <person name="Goff S.P."/>
            <person name="Metzger M.J."/>
        </authorList>
    </citation>
    <scope>NUCLEOTIDE SEQUENCE</scope>
    <source>
        <strain evidence="1">MELC-2E11</strain>
        <tissue evidence="1">Siphon/mantle</tissue>
    </source>
</reference>
<gene>
    <name evidence="1" type="ORF">MAR_014886</name>
</gene>
<dbReference type="EMBL" id="CP111023">
    <property type="protein sequence ID" value="WAR20912.1"/>
    <property type="molecule type" value="Genomic_DNA"/>
</dbReference>
<keyword evidence="2" id="KW-1185">Reference proteome</keyword>
<evidence type="ECO:0000313" key="1">
    <source>
        <dbReference type="EMBL" id="WAR20912.1"/>
    </source>
</evidence>
<organism evidence="1 2">
    <name type="scientific">Mya arenaria</name>
    <name type="common">Soft-shell clam</name>
    <dbReference type="NCBI Taxonomy" id="6604"/>
    <lineage>
        <taxon>Eukaryota</taxon>
        <taxon>Metazoa</taxon>
        <taxon>Spiralia</taxon>
        <taxon>Lophotrochozoa</taxon>
        <taxon>Mollusca</taxon>
        <taxon>Bivalvia</taxon>
        <taxon>Autobranchia</taxon>
        <taxon>Heteroconchia</taxon>
        <taxon>Euheterodonta</taxon>
        <taxon>Imparidentia</taxon>
        <taxon>Neoheterodontei</taxon>
        <taxon>Myida</taxon>
        <taxon>Myoidea</taxon>
        <taxon>Myidae</taxon>
        <taxon>Mya</taxon>
    </lineage>
</organism>
<sequence>MAEVDANGFWKLMNKRRHCGKSKLCSGINFKGTVVRDPKVITDGWADYFRDLYTPSDIADDYIDWERSVTAEVQDTIASLEPDRNATVLPDTP</sequence>
<evidence type="ECO:0000313" key="2">
    <source>
        <dbReference type="Proteomes" id="UP001164746"/>
    </source>
</evidence>
<dbReference type="Proteomes" id="UP001164746">
    <property type="component" value="Chromosome 12"/>
</dbReference>
<protein>
    <submittedName>
        <fullName evidence="1">Uncharacterized protein</fullName>
    </submittedName>
</protein>
<proteinExistence type="predicted"/>
<accession>A0ABY7FH34</accession>
<name>A0ABY7FH34_MYAAR</name>